<evidence type="ECO:0000256" key="4">
    <source>
        <dbReference type="ARBA" id="ARBA00016536"/>
    </source>
</evidence>
<feature type="domain" description="tRNA wybutosine-synthesizing protein" evidence="12">
    <location>
        <begin position="15"/>
        <end position="196"/>
    </location>
</feature>
<dbReference type="CTD" id="127253"/>
<evidence type="ECO:0000256" key="11">
    <source>
        <dbReference type="ARBA" id="ARBA00049202"/>
    </source>
</evidence>
<dbReference type="OrthoDB" id="263283at2759"/>
<comment type="similarity">
    <text evidence="2">Belongs to the TYW3 family.</text>
</comment>
<organism evidence="13 14">
    <name type="scientific">Acanthaster planci</name>
    <name type="common">Crown-of-thorns starfish</name>
    <dbReference type="NCBI Taxonomy" id="133434"/>
    <lineage>
        <taxon>Eukaryota</taxon>
        <taxon>Metazoa</taxon>
        <taxon>Echinodermata</taxon>
        <taxon>Eleutherozoa</taxon>
        <taxon>Asterozoa</taxon>
        <taxon>Asteroidea</taxon>
        <taxon>Valvatacea</taxon>
        <taxon>Valvatida</taxon>
        <taxon>Acanthasteridae</taxon>
        <taxon>Acanthaster</taxon>
    </lineage>
</organism>
<evidence type="ECO:0000256" key="1">
    <source>
        <dbReference type="ARBA" id="ARBA00004797"/>
    </source>
</evidence>
<evidence type="ECO:0000256" key="5">
    <source>
        <dbReference type="ARBA" id="ARBA00022603"/>
    </source>
</evidence>
<protein>
    <recommendedName>
        <fullName evidence="4">tRNA wybutosine-synthesizing protein 3 homolog</fullName>
        <ecNumber evidence="3">2.1.1.282</ecNumber>
    </recommendedName>
    <alternativeName>
        <fullName evidence="10">tRNA(Phe) 7-((3-amino-3-carboxypropyl)-4-demethylwyosine(37)-N(4))-methyltransferase</fullName>
    </alternativeName>
</protein>
<dbReference type="Pfam" id="PF02676">
    <property type="entry name" value="TYW3"/>
    <property type="match status" value="1"/>
</dbReference>
<dbReference type="Gene3D" id="3.30.1960.10">
    <property type="entry name" value="tRNA wybutosine-synthesizing-like"/>
    <property type="match status" value="1"/>
</dbReference>
<comment type="pathway">
    <text evidence="1">tRNA modification; wybutosine-tRNA(Phe) biosynthesis.</text>
</comment>
<comment type="function">
    <text evidence="9">Probable S-adenosyl-L-methionine-dependent methyltransferase that acts as a component of the wybutosine biosynthesis pathway. Wybutosine is a hyper modified guanosine with a tricyclic base found at the 3'-position adjacent to the anticodon of eukaryotic phenylalanine tRNA.</text>
</comment>
<dbReference type="SUPFAM" id="SSF111278">
    <property type="entry name" value="SSo0622-like"/>
    <property type="match status" value="1"/>
</dbReference>
<dbReference type="GO" id="GO:0032259">
    <property type="term" value="P:methylation"/>
    <property type="evidence" value="ECO:0007669"/>
    <property type="project" value="UniProtKB-KW"/>
</dbReference>
<dbReference type="KEGG" id="aplc:110975831"/>
<evidence type="ECO:0000256" key="3">
    <source>
        <dbReference type="ARBA" id="ARBA00012750"/>
    </source>
</evidence>
<dbReference type="EC" id="2.1.1.282" evidence="3"/>
<evidence type="ECO:0000259" key="12">
    <source>
        <dbReference type="Pfam" id="PF02676"/>
    </source>
</evidence>
<reference evidence="14" key="1">
    <citation type="submission" date="2025-08" db="UniProtKB">
        <authorList>
            <consortium name="RefSeq"/>
        </authorList>
    </citation>
    <scope>IDENTIFICATION</scope>
</reference>
<dbReference type="AlphaFoldDB" id="A0A8B7XWD2"/>
<dbReference type="PANTHER" id="PTHR48418:SF1">
    <property type="entry name" value="TRNA WYBUTOSINE-SYNTHESIZING PROTEIN 3"/>
    <property type="match status" value="1"/>
</dbReference>
<evidence type="ECO:0000256" key="9">
    <source>
        <dbReference type="ARBA" id="ARBA00025378"/>
    </source>
</evidence>
<name>A0A8B7XWD2_ACAPL</name>
<evidence type="ECO:0000256" key="8">
    <source>
        <dbReference type="ARBA" id="ARBA00022694"/>
    </source>
</evidence>
<evidence type="ECO:0000313" key="14">
    <source>
        <dbReference type="RefSeq" id="XP_022084345.1"/>
    </source>
</evidence>
<accession>A0A8B7XWD2</accession>
<keyword evidence="8" id="KW-0819">tRNA processing</keyword>
<proteinExistence type="inferred from homology"/>
<dbReference type="InterPro" id="IPR003827">
    <property type="entry name" value="tRNA_yW-synthesising"/>
</dbReference>
<gene>
    <name evidence="14" type="primary">LOC110975831</name>
</gene>
<dbReference type="Proteomes" id="UP000694845">
    <property type="component" value="Unplaced"/>
</dbReference>
<keyword evidence="6" id="KW-0808">Transferase</keyword>
<evidence type="ECO:0000256" key="2">
    <source>
        <dbReference type="ARBA" id="ARBA00008569"/>
    </source>
</evidence>
<dbReference type="GO" id="GO:0008033">
    <property type="term" value="P:tRNA processing"/>
    <property type="evidence" value="ECO:0007669"/>
    <property type="project" value="UniProtKB-KW"/>
</dbReference>
<sequence length="327" mass="36792">MAAPMAFSRAKKTHLENQDLSKKGSLDEEIVGLINYINDTEYLCTTSSCSGRVIIVCEDDGEVIKKKGCHWLYVSHKMTDLDSVENSLKDLKGRAVFKFEPFILHVQCRTLEDAKLVHMVAVESGFRNSGITIGRTGKVMVVCYILAVRSTHGLEVPLSDGVQLLVSSQYLAFLVEQANSKLWENSKRIERFYTSLVKRLENYKPGSLPGAHDNLCKKCCKAYAKREVHKSAQDTSAMDTSSVEPMKFEHRHFKNSRRRDLMSELQLGVQMQSREPVSSVLRTGPGVWQIDHADTSERTTAVHECEKLVTPEMGTGDDVIFQPDLFT</sequence>
<evidence type="ECO:0000313" key="13">
    <source>
        <dbReference type="Proteomes" id="UP000694845"/>
    </source>
</evidence>
<evidence type="ECO:0000256" key="7">
    <source>
        <dbReference type="ARBA" id="ARBA00022691"/>
    </source>
</evidence>
<dbReference type="PANTHER" id="PTHR48418">
    <property type="entry name" value="TRNA WYBUTOSINE-SYNTHESIZING PROTEIN 3"/>
    <property type="match status" value="1"/>
</dbReference>
<keyword evidence="13" id="KW-1185">Reference proteome</keyword>
<keyword evidence="7" id="KW-0949">S-adenosyl-L-methionine</keyword>
<evidence type="ECO:0000256" key="10">
    <source>
        <dbReference type="ARBA" id="ARBA00030554"/>
    </source>
</evidence>
<keyword evidence="5" id="KW-0489">Methyltransferase</keyword>
<dbReference type="RefSeq" id="XP_022084345.1">
    <property type="nucleotide sequence ID" value="XM_022228653.1"/>
</dbReference>
<dbReference type="InterPro" id="IPR036602">
    <property type="entry name" value="tRNA_yW-synthesising-like_sf"/>
</dbReference>
<evidence type="ECO:0000256" key="6">
    <source>
        <dbReference type="ARBA" id="ARBA00022679"/>
    </source>
</evidence>
<comment type="catalytic activity">
    <reaction evidence="11">
        <text>4-demethyl-7-[(3S)-3-amino-3-carboxypropyl]wyosine(37) in tRNA(Phe) + S-adenosyl-L-methionine = 7-[(3S)-3-amino-3-carboxypropyl]wyosine(37) in tRNA(Phe) + S-adenosyl-L-homocysteine + H(+)</text>
        <dbReference type="Rhea" id="RHEA:36635"/>
        <dbReference type="Rhea" id="RHEA-COMP:10378"/>
        <dbReference type="Rhea" id="RHEA-COMP:10379"/>
        <dbReference type="ChEBI" id="CHEBI:15378"/>
        <dbReference type="ChEBI" id="CHEBI:57856"/>
        <dbReference type="ChEBI" id="CHEBI:59789"/>
        <dbReference type="ChEBI" id="CHEBI:73543"/>
        <dbReference type="ChEBI" id="CHEBI:73550"/>
        <dbReference type="EC" id="2.1.1.282"/>
    </reaction>
</comment>
<dbReference type="GeneID" id="110975831"/>
<dbReference type="UniPathway" id="UPA00375"/>
<dbReference type="GO" id="GO:0008168">
    <property type="term" value="F:methyltransferase activity"/>
    <property type="evidence" value="ECO:0007669"/>
    <property type="project" value="UniProtKB-KW"/>
</dbReference>
<dbReference type="OMA" id="RIIVICE"/>
<dbReference type="FunFam" id="3.30.1960.10:FF:000001">
    <property type="entry name" value="tRNA wybutosine-synthesizing protein 3 homolog"/>
    <property type="match status" value="1"/>
</dbReference>